<keyword evidence="8 12" id="KW-0406">Ion transport</keyword>
<keyword evidence="7" id="KW-0915">Sodium</keyword>
<dbReference type="Gene3D" id="1.10.287.770">
    <property type="entry name" value="YojJ-like"/>
    <property type="match status" value="1"/>
</dbReference>
<keyword evidence="15" id="KW-1185">Reference proteome</keyword>
<feature type="transmembrane region" description="Helical" evidence="13">
    <location>
        <begin position="59"/>
        <end position="77"/>
    </location>
</feature>
<evidence type="ECO:0000256" key="2">
    <source>
        <dbReference type="ARBA" id="ARBA00007193"/>
    </source>
</evidence>
<feature type="transmembrane region" description="Helical" evidence="13">
    <location>
        <begin position="512"/>
        <end position="536"/>
    </location>
</feature>
<dbReference type="InterPro" id="IPR001873">
    <property type="entry name" value="ENaC"/>
</dbReference>
<evidence type="ECO:0000256" key="3">
    <source>
        <dbReference type="ARBA" id="ARBA00022448"/>
    </source>
</evidence>
<dbReference type="AlphaFoldDB" id="A0A1I8ME83"/>
<keyword evidence="5 12" id="KW-0812">Transmembrane</keyword>
<keyword evidence="11 12" id="KW-0407">Ion channel</keyword>
<name>A0A1I8ME83_MUSDO</name>
<evidence type="ECO:0000256" key="4">
    <source>
        <dbReference type="ARBA" id="ARBA00022461"/>
    </source>
</evidence>
<dbReference type="EnsemblMetazoa" id="MDOA003998-RA">
    <property type="protein sequence ID" value="MDOA003998-PA"/>
    <property type="gene ID" value="MDOA003998"/>
</dbReference>
<gene>
    <name evidence="14" type="primary">101887884</name>
    <name evidence="16" type="synonym">LOC101887884</name>
</gene>
<evidence type="ECO:0000256" key="11">
    <source>
        <dbReference type="ARBA" id="ARBA00023303"/>
    </source>
</evidence>
<dbReference type="Gene3D" id="2.60.470.10">
    <property type="entry name" value="Acid-sensing ion channels like domains"/>
    <property type="match status" value="1"/>
</dbReference>
<evidence type="ECO:0000256" key="10">
    <source>
        <dbReference type="ARBA" id="ARBA00023201"/>
    </source>
</evidence>
<evidence type="ECO:0000256" key="12">
    <source>
        <dbReference type="RuleBase" id="RU000679"/>
    </source>
</evidence>
<dbReference type="VEuPathDB" id="VectorBase:MDOMA2_002976"/>
<dbReference type="RefSeq" id="XP_005176880.1">
    <property type="nucleotide sequence ID" value="XM_005176823.2"/>
</dbReference>
<protein>
    <submittedName>
        <fullName evidence="16">Pickpocket protein 11-like</fullName>
    </submittedName>
</protein>
<keyword evidence="4 12" id="KW-0894">Sodium channel</keyword>
<dbReference type="GeneID" id="101887884"/>
<dbReference type="GO" id="GO:0005886">
    <property type="term" value="C:plasma membrane"/>
    <property type="evidence" value="ECO:0007669"/>
    <property type="project" value="TreeGrafter"/>
</dbReference>
<dbReference type="GO" id="GO:0015280">
    <property type="term" value="F:ligand-gated sodium channel activity"/>
    <property type="evidence" value="ECO:0007669"/>
    <property type="project" value="TreeGrafter"/>
</dbReference>
<evidence type="ECO:0000256" key="8">
    <source>
        <dbReference type="ARBA" id="ARBA00023065"/>
    </source>
</evidence>
<dbReference type="OrthoDB" id="6021021at2759"/>
<proteinExistence type="inferred from homology"/>
<evidence type="ECO:0000256" key="1">
    <source>
        <dbReference type="ARBA" id="ARBA00004141"/>
    </source>
</evidence>
<reference evidence="14" key="1">
    <citation type="submission" date="2020-05" db="UniProtKB">
        <authorList>
            <consortium name="EnsemblMetazoa"/>
        </authorList>
    </citation>
    <scope>IDENTIFICATION</scope>
    <source>
        <strain evidence="14">Aabys</strain>
    </source>
</reference>
<sequence length="553" mass="63470">MEVIAIDMPTSPPKVDMTKKPKRMSCCQALKKSYVEFCATSSIHGFQYFGHSRNWKEKCFWMLVFVVSLYFCGSMIYKAYVKWHETPVIVTISEKSTPIWSIPFPAVTICPETKRAINETVLSYSELLLGLQTYIERGEQFSENFTSSDLEDILTLLQLCDVQTNASISSDFNAPEINFIGQLNKLLPDFRKYCFSCGWFGVETTCDRFFMKVYTDEGICFTFNSLKATDLYREDTYQHQESLSNSELNISMFNQSLTWSLEQGFTTDGVLNTYPARVLGSGTMAGFLTVLQNFAREVDYSCRYVADGFKVLLHSPDDVPSLAKHFVHISMDKDVMIAVKPKMITTSSGIAEYPPHKRQCYLNKDRPLRYFKAYSQNNCELECLTNFTLQLCGCVTFYMPRSLKTPVCDSQKLNCYRQAKDQLLFQQFMEGLKHPQTTLNNCDCLPACTALDYETEISEGSFNVANTINAVASFREMHDLRPDLTMSMVWIYFKDNEFITSRRSELYGLTDLMANFGGVCGLFMGVSLLSIIEMLYHFTLRFWWNLGHPKDKK</sequence>
<comment type="subcellular location">
    <subcellularLocation>
        <location evidence="1">Membrane</location>
        <topology evidence="1">Multi-pass membrane protein</topology>
    </subcellularLocation>
</comment>
<evidence type="ECO:0000256" key="6">
    <source>
        <dbReference type="ARBA" id="ARBA00022989"/>
    </source>
</evidence>
<dbReference type="Proteomes" id="UP001652621">
    <property type="component" value="Unplaced"/>
</dbReference>
<evidence type="ECO:0000256" key="13">
    <source>
        <dbReference type="SAM" id="Phobius"/>
    </source>
</evidence>
<dbReference type="Pfam" id="PF00858">
    <property type="entry name" value="ASC"/>
    <property type="match status" value="1"/>
</dbReference>
<evidence type="ECO:0000313" key="16">
    <source>
        <dbReference type="RefSeq" id="XP_005176880.1"/>
    </source>
</evidence>
<keyword evidence="6 13" id="KW-1133">Transmembrane helix</keyword>
<dbReference type="PANTHER" id="PTHR11690:SF288">
    <property type="entry name" value="AMILORIDE-SENSITIVE NA+ CHANNEL-RELATED"/>
    <property type="match status" value="1"/>
</dbReference>
<accession>A0A1I8ME83</accession>
<comment type="similarity">
    <text evidence="2 12">Belongs to the amiloride-sensitive sodium channel (TC 1.A.6) family.</text>
</comment>
<reference evidence="16" key="2">
    <citation type="submission" date="2025-04" db="UniProtKB">
        <authorList>
            <consortium name="RefSeq"/>
        </authorList>
    </citation>
    <scope>IDENTIFICATION</scope>
    <source>
        <strain evidence="16">Aabys</strain>
    </source>
</reference>
<evidence type="ECO:0000256" key="5">
    <source>
        <dbReference type="ARBA" id="ARBA00022692"/>
    </source>
</evidence>
<dbReference type="PANTHER" id="PTHR11690">
    <property type="entry name" value="AMILORIDE-SENSITIVE SODIUM CHANNEL-RELATED"/>
    <property type="match status" value="1"/>
</dbReference>
<evidence type="ECO:0000313" key="15">
    <source>
        <dbReference type="Proteomes" id="UP001652621"/>
    </source>
</evidence>
<dbReference type="eggNOG" id="KOG4294">
    <property type="taxonomic scope" value="Eukaryota"/>
</dbReference>
<keyword evidence="10 12" id="KW-0739">Sodium transport</keyword>
<keyword evidence="9 13" id="KW-0472">Membrane</keyword>
<keyword evidence="3 12" id="KW-0813">Transport</keyword>
<dbReference type="KEGG" id="mde:101887884"/>
<organism evidence="14">
    <name type="scientific">Musca domestica</name>
    <name type="common">House fly</name>
    <dbReference type="NCBI Taxonomy" id="7370"/>
    <lineage>
        <taxon>Eukaryota</taxon>
        <taxon>Metazoa</taxon>
        <taxon>Ecdysozoa</taxon>
        <taxon>Arthropoda</taxon>
        <taxon>Hexapoda</taxon>
        <taxon>Insecta</taxon>
        <taxon>Pterygota</taxon>
        <taxon>Neoptera</taxon>
        <taxon>Endopterygota</taxon>
        <taxon>Diptera</taxon>
        <taxon>Brachycera</taxon>
        <taxon>Muscomorpha</taxon>
        <taxon>Muscoidea</taxon>
        <taxon>Muscidae</taxon>
        <taxon>Musca</taxon>
    </lineage>
</organism>
<evidence type="ECO:0000256" key="7">
    <source>
        <dbReference type="ARBA" id="ARBA00023053"/>
    </source>
</evidence>
<dbReference type="PRINTS" id="PR01078">
    <property type="entry name" value="AMINACHANNEL"/>
</dbReference>
<dbReference type="VEuPathDB" id="VectorBase:MDOA003998"/>
<evidence type="ECO:0000256" key="9">
    <source>
        <dbReference type="ARBA" id="ARBA00023136"/>
    </source>
</evidence>
<evidence type="ECO:0000313" key="14">
    <source>
        <dbReference type="EnsemblMetazoa" id="MDOA003998-PA"/>
    </source>
</evidence>